<dbReference type="OrthoDB" id="9930022at2759"/>
<evidence type="ECO:0000256" key="2">
    <source>
        <dbReference type="ARBA" id="ARBA00022630"/>
    </source>
</evidence>
<sequence length="485" mass="52842">MLWRLRGIPSVLLPDSHRCCRWTALRARNTATSADPHLVAVVGGGAAGVFAAIRAKQVAGDRCRVMVFEAGPEMLPKVRISGGGRCNAQQDPQKTISDIAKGYPRGSRELLGPLHRFSPADTHQWFTDRGVSLKTEADGRVFPTTDKSETIISCLLSAARQQKVELYTKHKVTNMERSEEDGQWSIAVKRSSSSDLQVAPSSLLVACGSSRPLWSVVEGLGHHVIPPVPSLFTLRLAKDDAETSLLEQCAGISMQSVRMRLDVVSHREGGGRRGKSGGGSVKLVDEGPMLITQGPGLSGPVTLRLSAFAARHLHESAYECAVTINWTGGAFKSGDQVLPQLMVAKDELTMKALGTFCPLQNVPIPRRLWRVLLEVSDIPPTMRWADVSKAKLRGLAERLVAHRMRVVGKGAFKEEFTTSGGIRCRDINWKTMESKILPNLYFAGEFVDVDGITGGYNLQSAWTTGWIAGEAIGRTALMHSSDDRQ</sequence>
<dbReference type="InterPro" id="IPR057661">
    <property type="entry name" value="RsdA/BaiN/AoA(So)_Rossmann"/>
</dbReference>
<evidence type="ECO:0000256" key="3">
    <source>
        <dbReference type="ARBA" id="ARBA00022827"/>
    </source>
</evidence>
<dbReference type="InterPro" id="IPR036188">
    <property type="entry name" value="FAD/NAD-bd_sf"/>
</dbReference>
<reference evidence="6 7" key="1">
    <citation type="submission" date="2014-11" db="EMBL/GenBank/DDBJ databases">
        <authorList>
            <person name="Zhu J."/>
            <person name="Qi W."/>
            <person name="Song R."/>
        </authorList>
    </citation>
    <scope>NUCLEOTIDE SEQUENCE [LARGE SCALE GENOMIC DNA]</scope>
</reference>
<feature type="domain" description="RsdA/BaiN/AoA(So)-like Rossmann fold-like" evidence="4">
    <location>
        <begin position="39"/>
        <end position="470"/>
    </location>
</feature>
<dbReference type="Gene3D" id="3.50.50.60">
    <property type="entry name" value="FAD/NAD(P)-binding domain"/>
    <property type="match status" value="1"/>
</dbReference>
<dbReference type="InterPro" id="IPR004792">
    <property type="entry name" value="BaiN-like"/>
</dbReference>
<dbReference type="AlphaFoldDB" id="A0A0G4EIC6"/>
<comment type="cofactor">
    <cofactor evidence="1">
        <name>FAD</name>
        <dbReference type="ChEBI" id="CHEBI:57692"/>
    </cofactor>
</comment>
<organism evidence="6 7">
    <name type="scientific">Vitrella brassicaformis (strain CCMP3155)</name>
    <dbReference type="NCBI Taxonomy" id="1169540"/>
    <lineage>
        <taxon>Eukaryota</taxon>
        <taxon>Sar</taxon>
        <taxon>Alveolata</taxon>
        <taxon>Colpodellida</taxon>
        <taxon>Vitrellaceae</taxon>
        <taxon>Vitrella</taxon>
    </lineage>
</organism>
<evidence type="ECO:0000256" key="1">
    <source>
        <dbReference type="ARBA" id="ARBA00001974"/>
    </source>
</evidence>
<dbReference type="SUPFAM" id="SSF51905">
    <property type="entry name" value="FAD/NAD(P)-binding domain"/>
    <property type="match status" value="1"/>
</dbReference>
<dbReference type="OMA" id="RCNFTNM"/>
<dbReference type="STRING" id="1169540.A0A0G4EIC6"/>
<dbReference type="Proteomes" id="UP000041254">
    <property type="component" value="Unassembled WGS sequence"/>
</dbReference>
<feature type="domain" description="RsdA/BaiN/AoA(So)-like insert" evidence="5">
    <location>
        <begin position="229"/>
        <end position="416"/>
    </location>
</feature>
<name>A0A0G4EIC6_VITBC</name>
<evidence type="ECO:0008006" key="8">
    <source>
        <dbReference type="Google" id="ProtNLM"/>
    </source>
</evidence>
<dbReference type="PANTHER" id="PTHR42887">
    <property type="entry name" value="OS12G0638800 PROTEIN"/>
    <property type="match status" value="1"/>
</dbReference>
<dbReference type="InterPro" id="IPR055178">
    <property type="entry name" value="RsdA/BaiN/AoA(So)-like_dom"/>
</dbReference>
<keyword evidence="3" id="KW-0274">FAD</keyword>
<dbReference type="SUPFAM" id="SSF160996">
    <property type="entry name" value="HI0933 insert domain-like"/>
    <property type="match status" value="1"/>
</dbReference>
<gene>
    <name evidence="6" type="ORF">Vbra_4961</name>
</gene>
<dbReference type="Gene3D" id="2.40.30.10">
    <property type="entry name" value="Translation factors"/>
    <property type="match status" value="1"/>
</dbReference>
<dbReference type="Pfam" id="PF03486">
    <property type="entry name" value="HI0933_like"/>
    <property type="match status" value="1"/>
</dbReference>
<keyword evidence="2" id="KW-0285">Flavoprotein</keyword>
<protein>
    <recommendedName>
        <fullName evidence="8">FAD-dependent oxidoreductase 2 FAD binding domain-containing protein</fullName>
    </recommendedName>
</protein>
<dbReference type="PANTHER" id="PTHR42887:SF2">
    <property type="entry name" value="OS12G0638800 PROTEIN"/>
    <property type="match status" value="1"/>
</dbReference>
<dbReference type="VEuPathDB" id="CryptoDB:Vbra_4961"/>
<dbReference type="InterPro" id="IPR023166">
    <property type="entry name" value="BaiN-like_dom_sf"/>
</dbReference>
<dbReference type="Pfam" id="PF22780">
    <property type="entry name" value="HI0933_like_1st"/>
    <property type="match status" value="1"/>
</dbReference>
<evidence type="ECO:0000313" key="7">
    <source>
        <dbReference type="Proteomes" id="UP000041254"/>
    </source>
</evidence>
<accession>A0A0G4EIC6</accession>
<dbReference type="Gene3D" id="1.10.8.260">
    <property type="entry name" value="HI0933 insert domain-like"/>
    <property type="match status" value="1"/>
</dbReference>
<proteinExistence type="predicted"/>
<dbReference type="NCBIfam" id="TIGR00275">
    <property type="entry name" value="aminoacetone oxidase family FAD-binding enzyme"/>
    <property type="match status" value="1"/>
</dbReference>
<dbReference type="EMBL" id="CDMY01000234">
    <property type="protein sequence ID" value="CEL95632.1"/>
    <property type="molecule type" value="Genomic_DNA"/>
</dbReference>
<evidence type="ECO:0000259" key="5">
    <source>
        <dbReference type="Pfam" id="PF22780"/>
    </source>
</evidence>
<keyword evidence="7" id="KW-1185">Reference proteome</keyword>
<evidence type="ECO:0000259" key="4">
    <source>
        <dbReference type="Pfam" id="PF03486"/>
    </source>
</evidence>
<evidence type="ECO:0000313" key="6">
    <source>
        <dbReference type="EMBL" id="CEL95632.1"/>
    </source>
</evidence>
<dbReference type="InParanoid" id="A0A0G4EIC6"/>